<name>A0A7J8BN78_MOLMO</name>
<evidence type="ECO:0000259" key="4">
    <source>
        <dbReference type="Pfam" id="PF23227"/>
    </source>
</evidence>
<dbReference type="Pfam" id="PF23210">
    <property type="entry name" value="HEAT_Maestro_2"/>
    <property type="match status" value="1"/>
</dbReference>
<evidence type="ECO:0000313" key="6">
    <source>
        <dbReference type="Proteomes" id="UP000550707"/>
    </source>
</evidence>
<reference evidence="5 6" key="1">
    <citation type="journal article" date="2020" name="Nature">
        <title>Six reference-quality genomes reveal evolution of bat adaptations.</title>
        <authorList>
            <person name="Jebb D."/>
            <person name="Huang Z."/>
            <person name="Pippel M."/>
            <person name="Hughes G.M."/>
            <person name="Lavrichenko K."/>
            <person name="Devanna P."/>
            <person name="Winkler S."/>
            <person name="Jermiin L.S."/>
            <person name="Skirmuntt E.C."/>
            <person name="Katzourakis A."/>
            <person name="Burkitt-Gray L."/>
            <person name="Ray D.A."/>
            <person name="Sullivan K.A.M."/>
            <person name="Roscito J.G."/>
            <person name="Kirilenko B.M."/>
            <person name="Davalos L.M."/>
            <person name="Corthals A.P."/>
            <person name="Power M.L."/>
            <person name="Jones G."/>
            <person name="Ransome R.D."/>
            <person name="Dechmann D.K.N."/>
            <person name="Locatelli A.G."/>
            <person name="Puechmaille S.J."/>
            <person name="Fedrigo O."/>
            <person name="Jarvis E.D."/>
            <person name="Hiller M."/>
            <person name="Vernes S.C."/>
            <person name="Myers E.W."/>
            <person name="Teeling E.C."/>
        </authorList>
    </citation>
    <scope>NUCLEOTIDE SEQUENCE [LARGE SCALE GENOMIC DNA]</scope>
    <source>
        <strain evidence="5">MMolMol1</strain>
        <tissue evidence="5">Muscle</tissue>
    </source>
</reference>
<comment type="caution">
    <text evidence="5">The sequence shown here is derived from an EMBL/GenBank/DDBJ whole genome shotgun (WGS) entry which is preliminary data.</text>
</comment>
<dbReference type="PANTHER" id="PTHR23120">
    <property type="entry name" value="MAESTRO-RELATED HEAT DOMAIN-CONTAINING"/>
    <property type="match status" value="1"/>
</dbReference>
<dbReference type="GO" id="GO:0005737">
    <property type="term" value="C:cytoplasm"/>
    <property type="evidence" value="ECO:0007669"/>
    <property type="project" value="TreeGrafter"/>
</dbReference>
<dbReference type="Pfam" id="PF21047">
    <property type="entry name" value="HEAT_Maestro"/>
    <property type="match status" value="1"/>
</dbReference>
<protein>
    <recommendedName>
        <fullName evidence="7">Maestro heat like repeat family member 7</fullName>
    </recommendedName>
</protein>
<sequence length="881" mass="99492">MNPNPNRQKTNRVTFKQSTEHVSWRPNLTGLRQSEREAYQFILEFLGEEEMSEFDKLTFLRAVDTLSGAVRAQVDKTMDDYLPKTALAKKIETLILEEASEVLTSSVRQQAMLCVVALSQVAPPFYVAQKLDLVNAGISRMFSLPLITPSQDRKDSASLYSQTVQALDDMLQALVMDGLEPNMDMLQRILETLLPWLTMSEKEQEQTRAARTISHMLRFICNFPEVLHMAKFTISGRLMGTLGLFCMNPNPDVSTGALEGLHYLFKVLVLHRSVKQETEGILRTLQKHFRGEWLVYIQDLTMFFRKFLTPGERADVIMVLMDAMASAGEDDARAASKVLRMILKSPELEIGKVPEIVRYICYNMNSITEASAQEVMRKLLQVLAQVYTDDVILTLFKMQDQSQSGVRRPWEFLALFPQSYEVIMEHLLQKLMHLRPGDPEPSEGTRISTLIATRAIHELLLAPCGRTEVQTMFSPLFMALLFQVSFLVLEGDAQPAQDQPASRWMDPVSTTLMALKTLLCSAGYGDHVSYVQRLGGWELLTSPENHYTGVTLLARAMVIKNCWHSRPVFNFIISLLQGPDHGNHLTALAFMAELLRCPDVAATVDDATVLVLATWFQREEPAAVKLLLRVVETFVLHGNMTRQLCLLQPYVLHCCHSLDQGIVTETFLVLKNVVGHLSWPRSSSLLVQVAFTLRPFFEEESEHLRLMAFEIYGTLLAKVKRGLLVFPLRHQVFSLLVLLVLHLLDRNISVAQICRMTLCHTATILGWSKLKAVFADRDVWTILRVLLEKQAGRALWFLQQCVTLFKSAQAPIRQAAVWFAGQIIQSLDVDEAGEVEEVYTALRSMSGDPDPMVSCLATQTMHVVEAKENLPVGTPTCFCSR</sequence>
<dbReference type="InterPro" id="IPR011989">
    <property type="entry name" value="ARM-like"/>
</dbReference>
<dbReference type="InterPro" id="IPR048465">
    <property type="entry name" value="Maestro-like_HEAT"/>
</dbReference>
<dbReference type="EMBL" id="JACASF010000023">
    <property type="protein sequence ID" value="KAF6399875.1"/>
    <property type="molecule type" value="Genomic_DNA"/>
</dbReference>
<keyword evidence="1" id="KW-0677">Repeat</keyword>
<accession>A0A7J8BN78</accession>
<evidence type="ECO:0000313" key="5">
    <source>
        <dbReference type="EMBL" id="KAF6399875.1"/>
    </source>
</evidence>
<evidence type="ECO:0008006" key="7">
    <source>
        <dbReference type="Google" id="ProtNLM"/>
    </source>
</evidence>
<dbReference type="SUPFAM" id="SSF48371">
    <property type="entry name" value="ARM repeat"/>
    <property type="match status" value="1"/>
</dbReference>
<dbReference type="InterPro" id="IPR055408">
    <property type="entry name" value="HEAT_MROH2B-like"/>
</dbReference>
<dbReference type="AlphaFoldDB" id="A0A7J8BN78"/>
<dbReference type="Pfam" id="PF23227">
    <property type="entry name" value="HEAT_MROH2B_C"/>
    <property type="match status" value="1"/>
</dbReference>
<organism evidence="5 6">
    <name type="scientific">Molossus molossus</name>
    <name type="common">Pallas' mastiff bat</name>
    <name type="synonym">Vespertilio molossus</name>
    <dbReference type="NCBI Taxonomy" id="27622"/>
    <lineage>
        <taxon>Eukaryota</taxon>
        <taxon>Metazoa</taxon>
        <taxon>Chordata</taxon>
        <taxon>Craniata</taxon>
        <taxon>Vertebrata</taxon>
        <taxon>Euteleostomi</taxon>
        <taxon>Mammalia</taxon>
        <taxon>Eutheria</taxon>
        <taxon>Laurasiatheria</taxon>
        <taxon>Chiroptera</taxon>
        <taxon>Yangochiroptera</taxon>
        <taxon>Molossidae</taxon>
        <taxon>Molossus</taxon>
    </lineage>
</organism>
<dbReference type="InterPro" id="IPR016024">
    <property type="entry name" value="ARM-type_fold"/>
</dbReference>
<dbReference type="InterPro" id="IPR045206">
    <property type="entry name" value="Maestro_heat-like_prot"/>
</dbReference>
<proteinExistence type="predicted"/>
<gene>
    <name evidence="5" type="ORF">HJG59_010141</name>
</gene>
<dbReference type="Gene3D" id="1.25.10.10">
    <property type="entry name" value="Leucine-rich Repeat Variant"/>
    <property type="match status" value="1"/>
</dbReference>
<feature type="domain" description="MROH2B-like HEAT-repeats" evidence="3">
    <location>
        <begin position="56"/>
        <end position="176"/>
    </location>
</feature>
<dbReference type="InterPro" id="IPR055406">
    <property type="entry name" value="HEAT_Maestro"/>
</dbReference>
<dbReference type="Proteomes" id="UP000550707">
    <property type="component" value="Unassembled WGS sequence"/>
</dbReference>
<dbReference type="PANTHER" id="PTHR23120:SF42">
    <property type="entry name" value="MAESTRO HEAT-LIKE REPEAT FAMILY MEMBER 3"/>
    <property type="match status" value="1"/>
</dbReference>
<dbReference type="InParanoid" id="A0A7J8BN78"/>
<evidence type="ECO:0000256" key="1">
    <source>
        <dbReference type="ARBA" id="ARBA00022737"/>
    </source>
</evidence>
<evidence type="ECO:0000259" key="3">
    <source>
        <dbReference type="Pfam" id="PF23210"/>
    </source>
</evidence>
<keyword evidence="6" id="KW-1185">Reference proteome</keyword>
<feature type="domain" description="Maestro-like HEAT-repeats" evidence="2">
    <location>
        <begin position="205"/>
        <end position="424"/>
    </location>
</feature>
<evidence type="ECO:0000259" key="2">
    <source>
        <dbReference type="Pfam" id="PF21047"/>
    </source>
</evidence>
<feature type="domain" description="Maestro/Maestro-like HEAT-repeats" evidence="4">
    <location>
        <begin position="609"/>
        <end position="864"/>
    </location>
</feature>